<sequence length="111" mass="12416">MVLVKVFRVTSINDPETGHPGKQIELVEARKRSPQNLGGAGPEAQVIKGILGQFQSMGVVPQKRQISFPKMTLFLTEDEYDLLGIRFDVNEIYDFIMRDGTFTLRSSSEGV</sequence>
<name>A0A075G3S0_9ARCH</name>
<reference evidence="1" key="1">
    <citation type="journal article" date="2014" name="Genome Biol. Evol.">
        <title>Pangenome evidence for extensive interdomain horizontal transfer affecting lineage core and shell genes in uncultured planktonic thaumarchaeota and euryarchaeota.</title>
        <authorList>
            <person name="Deschamps P."/>
            <person name="Zivanovic Y."/>
            <person name="Moreira D."/>
            <person name="Rodriguez-Valera F."/>
            <person name="Lopez-Garcia P."/>
        </authorList>
    </citation>
    <scope>NUCLEOTIDE SEQUENCE</scope>
</reference>
<dbReference type="EMBL" id="KF900541">
    <property type="protein sequence ID" value="AIE98705.1"/>
    <property type="molecule type" value="Genomic_DNA"/>
</dbReference>
<accession>A0A075G3S0</accession>
<dbReference type="AlphaFoldDB" id="A0A075G3S0"/>
<organism evidence="1">
    <name type="scientific">uncultured marine thaumarchaeote KM3_06_C02</name>
    <dbReference type="NCBI Taxonomy" id="1455976"/>
    <lineage>
        <taxon>Archaea</taxon>
        <taxon>Nitrososphaerota</taxon>
        <taxon>environmental samples</taxon>
    </lineage>
</organism>
<proteinExistence type="predicted"/>
<protein>
    <submittedName>
        <fullName evidence="1">Uncharacterized protein</fullName>
    </submittedName>
</protein>
<evidence type="ECO:0000313" key="1">
    <source>
        <dbReference type="EMBL" id="AIE98705.1"/>
    </source>
</evidence>